<evidence type="ECO:0000313" key="2">
    <source>
        <dbReference type="EMBL" id="GIJ44343.1"/>
    </source>
</evidence>
<dbReference type="EMBL" id="BOPF01000003">
    <property type="protein sequence ID" value="GIJ44343.1"/>
    <property type="molecule type" value="Genomic_DNA"/>
</dbReference>
<keyword evidence="3" id="KW-1185">Reference proteome</keyword>
<dbReference type="RefSeq" id="WP_275415550.1">
    <property type="nucleotide sequence ID" value="NZ_BOPF01000003.1"/>
</dbReference>
<gene>
    <name evidence="2" type="ORF">Val02_12290</name>
</gene>
<organism evidence="2 3">
    <name type="scientific">Virgisporangium aliadipatigenens</name>
    <dbReference type="NCBI Taxonomy" id="741659"/>
    <lineage>
        <taxon>Bacteria</taxon>
        <taxon>Bacillati</taxon>
        <taxon>Actinomycetota</taxon>
        <taxon>Actinomycetes</taxon>
        <taxon>Micromonosporales</taxon>
        <taxon>Micromonosporaceae</taxon>
        <taxon>Virgisporangium</taxon>
    </lineage>
</organism>
<keyword evidence="1" id="KW-1133">Transmembrane helix</keyword>
<comment type="caution">
    <text evidence="2">The sequence shown here is derived from an EMBL/GenBank/DDBJ whole genome shotgun (WGS) entry which is preliminary data.</text>
</comment>
<proteinExistence type="predicted"/>
<evidence type="ECO:0000256" key="1">
    <source>
        <dbReference type="SAM" id="Phobius"/>
    </source>
</evidence>
<dbReference type="Proteomes" id="UP000619260">
    <property type="component" value="Unassembled WGS sequence"/>
</dbReference>
<name>A0A8J3YHK2_9ACTN</name>
<protein>
    <submittedName>
        <fullName evidence="2">Uncharacterized protein</fullName>
    </submittedName>
</protein>
<reference evidence="2" key="1">
    <citation type="submission" date="2021-01" db="EMBL/GenBank/DDBJ databases">
        <title>Whole genome shotgun sequence of Virgisporangium aliadipatigenens NBRC 105644.</title>
        <authorList>
            <person name="Komaki H."/>
            <person name="Tamura T."/>
        </authorList>
    </citation>
    <scope>NUCLEOTIDE SEQUENCE</scope>
    <source>
        <strain evidence="2">NBRC 105644</strain>
    </source>
</reference>
<dbReference type="AlphaFoldDB" id="A0A8J3YHK2"/>
<keyword evidence="1" id="KW-0812">Transmembrane</keyword>
<feature type="transmembrane region" description="Helical" evidence="1">
    <location>
        <begin position="12"/>
        <end position="34"/>
    </location>
</feature>
<accession>A0A8J3YHK2</accession>
<evidence type="ECO:0000313" key="3">
    <source>
        <dbReference type="Proteomes" id="UP000619260"/>
    </source>
</evidence>
<sequence>MNDLLHHLLIDRLIKMGIAVAALTVLAIGMAIIWRRTGPPSDR</sequence>
<keyword evidence="1" id="KW-0472">Membrane</keyword>